<feature type="domain" description="UDP-N-acetylglucosamine 2-epimerase" evidence="3">
    <location>
        <begin position="71"/>
        <end position="402"/>
    </location>
</feature>
<dbReference type="CDD" id="cd03786">
    <property type="entry name" value="GTB_UDP-GlcNAc_2-Epimerase"/>
    <property type="match status" value="1"/>
</dbReference>
<evidence type="ECO:0000259" key="3">
    <source>
        <dbReference type="Pfam" id="PF02350"/>
    </source>
</evidence>
<reference evidence="4 5" key="1">
    <citation type="submission" date="2019-02" db="EMBL/GenBank/DDBJ databases">
        <authorList>
            <person name="Khodamoradi S."/>
            <person name="Hahnke R.L."/>
            <person name="Kaempfer P."/>
            <person name="Schumann P."/>
            <person name="Rohde M."/>
            <person name="Steinert M."/>
            <person name="Luzhetskyy A."/>
            <person name="Wink J."/>
            <person name="Ruckert C."/>
        </authorList>
    </citation>
    <scope>NUCLEOTIDE SEQUENCE [LARGE SCALE GENOMIC DNA]</scope>
    <source>
        <strain evidence="4 5">M2</strain>
    </source>
</reference>
<dbReference type="Pfam" id="PF02350">
    <property type="entry name" value="Epimerase_2"/>
    <property type="match status" value="1"/>
</dbReference>
<evidence type="ECO:0000256" key="2">
    <source>
        <dbReference type="SAM" id="MobiDB-lite"/>
    </source>
</evidence>
<feature type="region of interest" description="Disordered" evidence="2">
    <location>
        <begin position="1"/>
        <end position="34"/>
    </location>
</feature>
<name>A0A4P6PWJ6_9ACTN</name>
<dbReference type="Proteomes" id="UP000292235">
    <property type="component" value="Chromosome"/>
</dbReference>
<dbReference type="KEGG" id="strr:EKD16_03320"/>
<dbReference type="NCBIfam" id="TIGR00236">
    <property type="entry name" value="wecB"/>
    <property type="match status" value="1"/>
</dbReference>
<keyword evidence="1 4" id="KW-0413">Isomerase</keyword>
<organism evidence="4 5">
    <name type="scientific">Streptomonospora litoralis</name>
    <dbReference type="NCBI Taxonomy" id="2498135"/>
    <lineage>
        <taxon>Bacteria</taxon>
        <taxon>Bacillati</taxon>
        <taxon>Actinomycetota</taxon>
        <taxon>Actinomycetes</taxon>
        <taxon>Streptosporangiales</taxon>
        <taxon>Nocardiopsidaceae</taxon>
        <taxon>Streptomonospora</taxon>
    </lineage>
</organism>
<proteinExistence type="inferred from homology"/>
<evidence type="ECO:0000313" key="4">
    <source>
        <dbReference type="EMBL" id="QBI52475.1"/>
    </source>
</evidence>
<feature type="compositionally biased region" description="Low complexity" evidence="2">
    <location>
        <begin position="11"/>
        <end position="23"/>
    </location>
</feature>
<evidence type="ECO:0000313" key="5">
    <source>
        <dbReference type="Proteomes" id="UP000292235"/>
    </source>
</evidence>
<sequence length="417" mass="43553">MSSAPAPRSNTGGAADADGAATGRLEGAGPDERAETVSPAYGAAAGSGEVVHIVGARPNFVKAAPVVAALDARGVRQSVVHTGQHYDDRMSAVFFRELGLPRPDVDLGVGSGSHAEQTAALMTGLEQEFIARSPELVVVYGDVNSTLAAGVVAAKLHTPVAHVEAGLRSFDWSMPEEVNRRLTDQLSDLCFATSPEAVGHLAAEGVAVDRVHLVGNPMIDTLLGNLDRFDTAALRERLDLPDSYVAATLHRPANVDDPEVVARLVARLHEVADQIDVVMPVHPRGRAALTAAGLAEHPRMHLLEPLGYIDFVTLVRASAAVVTDSGGVQEETTILRVPCLTLRPNTERPITITHGSNRLVVDSELPGLVSKILAGESFGAGAIADVPPLWDGHAGERIAAVLADWLSGAPAGANRGA</sequence>
<keyword evidence="5" id="KW-1185">Reference proteome</keyword>
<protein>
    <submittedName>
        <fullName evidence="4">UDP-2,3-diacetamido-2,3-dideoxy-D-glucuronate 2-epimerase</fullName>
        <ecNumber evidence="4">5.1.3.23</ecNumber>
    </submittedName>
</protein>
<dbReference type="EC" id="5.1.3.23" evidence="4"/>
<evidence type="ECO:0000256" key="1">
    <source>
        <dbReference type="RuleBase" id="RU003513"/>
    </source>
</evidence>
<dbReference type="AlphaFoldDB" id="A0A4P6PWJ6"/>
<dbReference type="PANTHER" id="PTHR43174:SF1">
    <property type="entry name" value="UDP-N-ACETYLGLUCOSAMINE 2-EPIMERASE"/>
    <property type="match status" value="1"/>
</dbReference>
<comment type="similarity">
    <text evidence="1">Belongs to the UDP-N-acetylglucosamine 2-epimerase family.</text>
</comment>
<dbReference type="EMBL" id="CP036455">
    <property type="protein sequence ID" value="QBI52475.1"/>
    <property type="molecule type" value="Genomic_DNA"/>
</dbReference>
<dbReference type="InterPro" id="IPR003331">
    <property type="entry name" value="UDP_GlcNAc_Epimerase_2_dom"/>
</dbReference>
<dbReference type="InterPro" id="IPR029767">
    <property type="entry name" value="WecB-like"/>
</dbReference>
<dbReference type="OrthoDB" id="9803238at2"/>
<dbReference type="SUPFAM" id="SSF53756">
    <property type="entry name" value="UDP-Glycosyltransferase/glycogen phosphorylase"/>
    <property type="match status" value="1"/>
</dbReference>
<dbReference type="Gene3D" id="3.40.50.2000">
    <property type="entry name" value="Glycogen Phosphorylase B"/>
    <property type="match status" value="2"/>
</dbReference>
<dbReference type="GO" id="GO:0016853">
    <property type="term" value="F:isomerase activity"/>
    <property type="evidence" value="ECO:0007669"/>
    <property type="project" value="UniProtKB-KW"/>
</dbReference>
<accession>A0A4P6PWJ6</accession>
<dbReference type="PANTHER" id="PTHR43174">
    <property type="entry name" value="UDP-N-ACETYLGLUCOSAMINE 2-EPIMERASE"/>
    <property type="match status" value="1"/>
</dbReference>
<gene>
    <name evidence="4" type="primary">wbpI</name>
    <name evidence="4" type="ORF">EKD16_03320</name>
</gene>